<dbReference type="RefSeq" id="WP_011721178.1">
    <property type="nucleotide sequence ID" value="NC_008593.1"/>
</dbReference>
<evidence type="ECO:0000313" key="3">
    <source>
        <dbReference type="Proteomes" id="UP000008220"/>
    </source>
</evidence>
<proteinExistence type="predicted"/>
<dbReference type="Proteomes" id="UP000008220">
    <property type="component" value="Chromosome"/>
</dbReference>
<dbReference type="EMBL" id="CP000382">
    <property type="protein sequence ID" value="ABK61003.1"/>
    <property type="molecule type" value="Genomic_DNA"/>
</dbReference>
<protein>
    <submittedName>
        <fullName evidence="2">Uncharacterized protein</fullName>
    </submittedName>
</protein>
<name>A0PXQ6_CLONN</name>
<feature type="region of interest" description="Disordered" evidence="1">
    <location>
        <begin position="1"/>
        <end position="28"/>
    </location>
</feature>
<dbReference type="HOGENOM" id="CLU_3181946_0_0_9"/>
<evidence type="ECO:0000313" key="2">
    <source>
        <dbReference type="EMBL" id="ABK61003.1"/>
    </source>
</evidence>
<dbReference type="eggNOG" id="ENOG50314P2">
    <property type="taxonomic scope" value="Bacteria"/>
</dbReference>
<feature type="compositionally biased region" description="Low complexity" evidence="1">
    <location>
        <begin position="8"/>
        <end position="19"/>
    </location>
</feature>
<dbReference type="KEGG" id="cno:NT01CX_1074"/>
<dbReference type="AlphaFoldDB" id="A0PXQ6"/>
<gene>
    <name evidence="2" type="ordered locus">NT01CX_1074</name>
</gene>
<evidence type="ECO:0000256" key="1">
    <source>
        <dbReference type="SAM" id="MobiDB-lite"/>
    </source>
</evidence>
<organism evidence="2 3">
    <name type="scientific">Clostridium novyi (strain NT)</name>
    <dbReference type="NCBI Taxonomy" id="386415"/>
    <lineage>
        <taxon>Bacteria</taxon>
        <taxon>Bacillati</taxon>
        <taxon>Bacillota</taxon>
        <taxon>Clostridia</taxon>
        <taxon>Eubacteriales</taxon>
        <taxon>Clostridiaceae</taxon>
        <taxon>Clostridium</taxon>
    </lineage>
</organism>
<reference evidence="2 3" key="1">
    <citation type="journal article" date="2006" name="Nat. Biotechnol.">
        <title>The genome and transcriptomes of the anti-tumor agent Clostridium novyi-NT.</title>
        <authorList>
            <person name="Bettegowda C."/>
            <person name="Huang X."/>
            <person name="Lin J."/>
            <person name="Cheong I."/>
            <person name="Kohli M."/>
            <person name="Szabo S.A."/>
            <person name="Zhang X."/>
            <person name="Diaz L.A. Jr."/>
            <person name="Velculescu V.E."/>
            <person name="Parmigiani G."/>
            <person name="Kinzler K.W."/>
            <person name="Vogelstein B."/>
            <person name="Zhou S."/>
        </authorList>
    </citation>
    <scope>NUCLEOTIDE SEQUENCE [LARGE SCALE GENOMIC DNA]</scope>
    <source>
        <strain evidence="2 3">NT</strain>
    </source>
</reference>
<sequence>MKKADEINTQNETNNSTTNPSKELNEKKPFLITKDVIDDCLSTSID</sequence>
<keyword evidence="3" id="KW-1185">Reference proteome</keyword>
<accession>A0PXQ6</accession>